<evidence type="ECO:0000313" key="3">
    <source>
        <dbReference type="EMBL" id="KAF9579804.1"/>
    </source>
</evidence>
<dbReference type="GO" id="GO:0055088">
    <property type="term" value="P:lipid homeostasis"/>
    <property type="evidence" value="ECO:0007669"/>
    <property type="project" value="InterPro"/>
</dbReference>
<dbReference type="Proteomes" id="UP000780801">
    <property type="component" value="Unassembled WGS sequence"/>
</dbReference>
<comment type="caution">
    <text evidence="3">The sequence shown here is derived from an EMBL/GenBank/DDBJ whole genome shotgun (WGS) entry which is preliminary data.</text>
</comment>
<feature type="region of interest" description="Disordered" evidence="1">
    <location>
        <begin position="300"/>
        <end position="324"/>
    </location>
</feature>
<keyword evidence="4" id="KW-1185">Reference proteome</keyword>
<feature type="transmembrane region" description="Helical" evidence="2">
    <location>
        <begin position="606"/>
        <end position="626"/>
    </location>
</feature>
<feature type="compositionally biased region" description="Low complexity" evidence="1">
    <location>
        <begin position="169"/>
        <end position="216"/>
    </location>
</feature>
<proteinExistence type="predicted"/>
<organism evidence="3 4">
    <name type="scientific">Lunasporangiospora selenospora</name>
    <dbReference type="NCBI Taxonomy" id="979761"/>
    <lineage>
        <taxon>Eukaryota</taxon>
        <taxon>Fungi</taxon>
        <taxon>Fungi incertae sedis</taxon>
        <taxon>Mucoromycota</taxon>
        <taxon>Mortierellomycotina</taxon>
        <taxon>Mortierellomycetes</taxon>
        <taxon>Mortierellales</taxon>
        <taxon>Mortierellaceae</taxon>
        <taxon>Lunasporangiospora</taxon>
    </lineage>
</organism>
<feature type="region of interest" description="Disordered" evidence="1">
    <location>
        <begin position="465"/>
        <end position="500"/>
    </location>
</feature>
<dbReference type="PANTHER" id="PTHR38409">
    <property type="entry name" value="MDM10-COMPLEMENTING PROTEIN 1"/>
    <property type="match status" value="1"/>
</dbReference>
<evidence type="ECO:0000313" key="4">
    <source>
        <dbReference type="Proteomes" id="UP000780801"/>
    </source>
</evidence>
<name>A0A9P6KBY9_9FUNG</name>
<reference evidence="3" key="1">
    <citation type="journal article" date="2020" name="Fungal Divers.">
        <title>Resolving the Mortierellaceae phylogeny through synthesis of multi-gene phylogenetics and phylogenomics.</title>
        <authorList>
            <person name="Vandepol N."/>
            <person name="Liber J."/>
            <person name="Desiro A."/>
            <person name="Na H."/>
            <person name="Kennedy M."/>
            <person name="Barry K."/>
            <person name="Grigoriev I.V."/>
            <person name="Miller A.N."/>
            <person name="O'Donnell K."/>
            <person name="Stajich J.E."/>
            <person name="Bonito G."/>
        </authorList>
    </citation>
    <scope>NUCLEOTIDE SEQUENCE</scope>
    <source>
        <strain evidence="3">KOD1015</strain>
    </source>
</reference>
<feature type="region of interest" description="Disordered" evidence="1">
    <location>
        <begin position="129"/>
        <end position="248"/>
    </location>
</feature>
<dbReference type="InterPro" id="IPR039960">
    <property type="entry name" value="MCP1"/>
</dbReference>
<dbReference type="PANTHER" id="PTHR38409:SF1">
    <property type="entry name" value="MITOCHONDRIAL ADAPTER PROTEIN MCP1"/>
    <property type="match status" value="1"/>
</dbReference>
<dbReference type="OrthoDB" id="10259513at2759"/>
<evidence type="ECO:0000256" key="1">
    <source>
        <dbReference type="SAM" id="MobiDB-lite"/>
    </source>
</evidence>
<protein>
    <submittedName>
        <fullName evidence="3">Uncharacterized protein</fullName>
    </submittedName>
</protein>
<keyword evidence="2" id="KW-1133">Transmembrane helix</keyword>
<dbReference type="AlphaFoldDB" id="A0A9P6KBY9"/>
<keyword evidence="2" id="KW-0812">Transmembrane</keyword>
<evidence type="ECO:0000256" key="2">
    <source>
        <dbReference type="SAM" id="Phobius"/>
    </source>
</evidence>
<keyword evidence="2" id="KW-0472">Membrane</keyword>
<dbReference type="EMBL" id="JAABOA010002483">
    <property type="protein sequence ID" value="KAF9579804.1"/>
    <property type="molecule type" value="Genomic_DNA"/>
</dbReference>
<feature type="region of interest" description="Disordered" evidence="1">
    <location>
        <begin position="262"/>
        <end position="285"/>
    </location>
</feature>
<gene>
    <name evidence="3" type="ORF">BGW38_003789</name>
</gene>
<feature type="transmembrane region" description="Helical" evidence="2">
    <location>
        <begin position="555"/>
        <end position="585"/>
    </location>
</feature>
<accession>A0A9P6KBY9</accession>
<feature type="compositionally biased region" description="Polar residues" evidence="1">
    <location>
        <begin position="300"/>
        <end position="319"/>
    </location>
</feature>
<feature type="compositionally biased region" description="Low complexity" evidence="1">
    <location>
        <begin position="465"/>
        <end position="477"/>
    </location>
</feature>
<feature type="compositionally biased region" description="Low complexity" evidence="1">
    <location>
        <begin position="226"/>
        <end position="244"/>
    </location>
</feature>
<sequence>MSTLLEKAELTTLPLGTDTEIHNVWAEELIHKAERERGFNTSNGSNGQETLTDSVFGLQSQEYEHVQKMDEYHQNDKENGWVPRDRRLSDLASLSNDDAEGKDGREKDNDHLSEHFDEEKLLSTILSSSSLQSASGSGAEVCGGTGSKKYSIQTIRQKKGRKLASTMHGDSSGSGSNRSSFEGGRPSVLTTGTATTTGSTLSGITGLATSSSASTTCPTTDPEMWTSPVRGTGSGTGTSPNSRTASSGLSFTFETQYSVMNESENGRNGSDGTGGNEQGSPPQETVTNKAITARIDTTTHAATDSNTLIQRSQSKTGSTLGNGGEGSKRVMCVGLYQGLGRIQAVSAILFASFTAIHLVPPVLASVGGVELANKALIWGRVYYQTAGVEQVLVYGSLAVHIGASLGRMLIRMVWKARSMISKNSFAKEQQQQLSETTTQTVGDPNVVTTTTTSEDGKRIIRKVTTTTTRTMTKSGTGEPISHTSVSSKTDEKPTRTGSGKTPGLFPYHRLVGWILTPVVLAHMDVMRLTPAHVFGDSSLVDYSLVTFHWRIGESIVPLGVIVVLTAYHWFGGSVVALNRALPWLLGAKRADRWRRSKDELVQSKTVRGVVAGVVTAATLVGVYRIAHAPGMIPMNRLYMSLMM</sequence>